<dbReference type="EMBL" id="WOBN01000040">
    <property type="protein sequence ID" value="MUK51216.1"/>
    <property type="molecule type" value="Genomic_DNA"/>
</dbReference>
<dbReference type="RefSeq" id="WP_155656652.1">
    <property type="nucleotide sequence ID" value="NZ_WOBN01000040.1"/>
</dbReference>
<organism evidence="1 2">
    <name type="scientific">Aliivibrio fischeri</name>
    <name type="common">Vibrio fischeri</name>
    <dbReference type="NCBI Taxonomy" id="668"/>
    <lineage>
        <taxon>Bacteria</taxon>
        <taxon>Pseudomonadati</taxon>
        <taxon>Pseudomonadota</taxon>
        <taxon>Gammaproteobacteria</taxon>
        <taxon>Vibrionales</taxon>
        <taxon>Vibrionaceae</taxon>
        <taxon>Aliivibrio</taxon>
    </lineage>
</organism>
<protein>
    <submittedName>
        <fullName evidence="1">Uncharacterized protein</fullName>
    </submittedName>
</protein>
<sequence length="162" mass="18695">MKGGPLLHVFPWMHLVKRVDDGNIDTLVLCGFYRMAKDSNTGEITLQRKTMVISELHQPAWKWVKTAYTPKFTLQSCTSSWFIVFDAVLTHVLEALFQDIVKQGVTLVAMNNRSIKKKRQGVVVPFESFDVRTLRTHFIDINESWGRELLVNRMTNQLSDII</sequence>
<gene>
    <name evidence="1" type="ORF">GNP88_19045</name>
</gene>
<name>A0A844P809_ALIFS</name>
<dbReference type="AlphaFoldDB" id="A0A844P809"/>
<dbReference type="Proteomes" id="UP000448038">
    <property type="component" value="Unassembled WGS sequence"/>
</dbReference>
<evidence type="ECO:0000313" key="2">
    <source>
        <dbReference type="Proteomes" id="UP000448038"/>
    </source>
</evidence>
<evidence type="ECO:0000313" key="1">
    <source>
        <dbReference type="EMBL" id="MUK51216.1"/>
    </source>
</evidence>
<proteinExistence type="predicted"/>
<comment type="caution">
    <text evidence="1">The sequence shown here is derived from an EMBL/GenBank/DDBJ whole genome shotgun (WGS) entry which is preliminary data.</text>
</comment>
<accession>A0A844P809</accession>
<reference evidence="1 2" key="1">
    <citation type="submission" date="2019-11" db="EMBL/GenBank/DDBJ databases">
        <title>Using colonization assays and comparative genomics to discover symbiosis behaviors and factors in Vibrio fischeri.</title>
        <authorList>
            <person name="Bongrand C."/>
            <person name="Moriano-Gutierrez S."/>
            <person name="Arevalo P."/>
            <person name="Mcfall-Ngai M."/>
            <person name="Visick K."/>
            <person name="Polz M.F."/>
            <person name="Ruby E.G."/>
        </authorList>
    </citation>
    <scope>NUCLEOTIDE SEQUENCE [LARGE SCALE GENOMIC DNA]</scope>
    <source>
        <strain evidence="2">emors.4.1</strain>
    </source>
</reference>